<dbReference type="PANTHER" id="PTHR33445">
    <property type="entry name" value="ATP SYNTHASE SUBUNIT B', CHLOROPLASTIC"/>
    <property type="match status" value="1"/>
</dbReference>
<dbReference type="GO" id="GO:0046961">
    <property type="term" value="F:proton-transporting ATPase activity, rotational mechanism"/>
    <property type="evidence" value="ECO:0007669"/>
    <property type="project" value="TreeGrafter"/>
</dbReference>
<evidence type="ECO:0000313" key="16">
    <source>
        <dbReference type="EMBL" id="CAB4346502.1"/>
    </source>
</evidence>
<evidence type="ECO:0000256" key="9">
    <source>
        <dbReference type="ARBA" id="ARBA00022989"/>
    </source>
</evidence>
<organism evidence="16">
    <name type="scientific">freshwater metagenome</name>
    <dbReference type="NCBI Taxonomy" id="449393"/>
    <lineage>
        <taxon>unclassified sequences</taxon>
        <taxon>metagenomes</taxon>
        <taxon>ecological metagenomes</taxon>
    </lineage>
</organism>
<evidence type="ECO:0000256" key="6">
    <source>
        <dbReference type="ARBA" id="ARBA00022547"/>
    </source>
</evidence>
<dbReference type="GO" id="GO:0015986">
    <property type="term" value="P:proton motive force-driven ATP synthesis"/>
    <property type="evidence" value="ECO:0007669"/>
    <property type="project" value="InterPro"/>
</dbReference>
<keyword evidence="6" id="KW-0138">CF(0)</keyword>
<evidence type="ECO:0000256" key="2">
    <source>
        <dbReference type="ARBA" id="ARBA00004308"/>
    </source>
</evidence>
<feature type="transmembrane region" description="Helical" evidence="15">
    <location>
        <begin position="29"/>
        <end position="51"/>
    </location>
</feature>
<dbReference type="EMBL" id="CAESAN010000133">
    <property type="protein sequence ID" value="CAB4346502.1"/>
    <property type="molecule type" value="Genomic_DNA"/>
</dbReference>
<keyword evidence="9 15" id="KW-1133">Transmembrane helix</keyword>
<evidence type="ECO:0000256" key="13">
    <source>
        <dbReference type="ARBA" id="ARBA00025198"/>
    </source>
</evidence>
<keyword evidence="14" id="KW-0175">Coiled coil</keyword>
<dbReference type="CDD" id="cd06503">
    <property type="entry name" value="ATP-synt_Fo_b"/>
    <property type="match status" value="1"/>
</dbReference>
<dbReference type="InterPro" id="IPR028987">
    <property type="entry name" value="ATP_synth_B-like_membr_sf"/>
</dbReference>
<gene>
    <name evidence="16" type="ORF">UFOPK3547_01375</name>
</gene>
<reference evidence="16" key="1">
    <citation type="submission" date="2020-05" db="EMBL/GenBank/DDBJ databases">
        <authorList>
            <person name="Chiriac C."/>
            <person name="Salcher M."/>
            <person name="Ghai R."/>
            <person name="Kavagutti S V."/>
        </authorList>
    </citation>
    <scope>NUCLEOTIDE SEQUENCE</scope>
</reference>
<dbReference type="GO" id="GO:0045259">
    <property type="term" value="C:proton-transporting ATP synthase complex"/>
    <property type="evidence" value="ECO:0007669"/>
    <property type="project" value="UniProtKB-KW"/>
</dbReference>
<dbReference type="Pfam" id="PF00430">
    <property type="entry name" value="ATP-synt_B"/>
    <property type="match status" value="1"/>
</dbReference>
<keyword evidence="5" id="KW-1003">Cell membrane</keyword>
<sequence>MIAALTPIASAAAEEGSSTFLVSPNVGLMIWTLLAFGVTLIVLNKFAFPAIRDALDKRVKMIEDSIADAEKAREESDALLAEYRERLKDARVQADEIVMRARKNAETFEADSTEEARAKRAEMLDQTRRDIEAETRRAIEEIRSEVADLTVLATEKVTGRVLTDADQQRLVDEALADLDFSAISGERRN</sequence>
<protein>
    <submittedName>
        <fullName evidence="16">Unannotated protein</fullName>
    </submittedName>
</protein>
<evidence type="ECO:0000256" key="8">
    <source>
        <dbReference type="ARBA" id="ARBA00022781"/>
    </source>
</evidence>
<comment type="subcellular location">
    <subcellularLocation>
        <location evidence="2">Endomembrane system</location>
    </subcellularLocation>
    <subcellularLocation>
        <location evidence="1">Membrane</location>
        <topology evidence="1">Single-pass membrane protein</topology>
    </subcellularLocation>
</comment>
<evidence type="ECO:0000256" key="15">
    <source>
        <dbReference type="SAM" id="Phobius"/>
    </source>
</evidence>
<keyword evidence="12" id="KW-0066">ATP synthesis</keyword>
<keyword evidence="8" id="KW-0375">Hydrogen ion transport</keyword>
<comment type="similarity">
    <text evidence="3">Belongs to the ATPase B chain family.</text>
</comment>
<evidence type="ECO:0000256" key="7">
    <source>
        <dbReference type="ARBA" id="ARBA00022692"/>
    </source>
</evidence>
<comment type="function">
    <text evidence="13">F(1)F(0) ATP synthase produces ATP from ADP in the presence of a proton or sodium gradient. F-type ATPases consist of two structural domains, F(1) containing the extramembraneous catalytic core and F(0) containing the membrane proton channel, linked together by a central stalk and a peripheral stalk. During catalysis, ATP synthesis in the catalytic domain of F(1) is coupled via a rotary mechanism of the central stalk subunits to proton translocation.</text>
</comment>
<accession>A0A6J5ZYN9</accession>
<dbReference type="GO" id="GO:0012505">
    <property type="term" value="C:endomembrane system"/>
    <property type="evidence" value="ECO:0007669"/>
    <property type="project" value="UniProtKB-SubCell"/>
</dbReference>
<evidence type="ECO:0000256" key="4">
    <source>
        <dbReference type="ARBA" id="ARBA00022448"/>
    </source>
</evidence>
<evidence type="ECO:0000256" key="10">
    <source>
        <dbReference type="ARBA" id="ARBA00023065"/>
    </source>
</evidence>
<keyword evidence="11 15" id="KW-0472">Membrane</keyword>
<dbReference type="SUPFAM" id="SSF81573">
    <property type="entry name" value="F1F0 ATP synthase subunit B, membrane domain"/>
    <property type="match status" value="1"/>
</dbReference>
<dbReference type="InterPro" id="IPR005864">
    <property type="entry name" value="ATP_synth_F0_bsu_bac"/>
</dbReference>
<proteinExistence type="inferred from homology"/>
<keyword evidence="4" id="KW-0813">Transport</keyword>
<evidence type="ECO:0000256" key="12">
    <source>
        <dbReference type="ARBA" id="ARBA00023310"/>
    </source>
</evidence>
<dbReference type="InterPro" id="IPR002146">
    <property type="entry name" value="ATP_synth_b/b'su_bac/chlpt"/>
</dbReference>
<evidence type="ECO:0000256" key="14">
    <source>
        <dbReference type="SAM" id="Coils"/>
    </source>
</evidence>
<dbReference type="NCBIfam" id="TIGR01144">
    <property type="entry name" value="ATP_synt_b"/>
    <property type="match status" value="1"/>
</dbReference>
<dbReference type="PANTHER" id="PTHR33445:SF1">
    <property type="entry name" value="ATP SYNTHASE SUBUNIT B"/>
    <property type="match status" value="1"/>
</dbReference>
<dbReference type="InterPro" id="IPR050059">
    <property type="entry name" value="ATP_synthase_B_chain"/>
</dbReference>
<feature type="coiled-coil region" evidence="14">
    <location>
        <begin position="52"/>
        <end position="100"/>
    </location>
</feature>
<evidence type="ECO:0000256" key="1">
    <source>
        <dbReference type="ARBA" id="ARBA00004167"/>
    </source>
</evidence>
<name>A0A6J5ZYN9_9ZZZZ</name>
<dbReference type="HAMAP" id="MF_01398">
    <property type="entry name" value="ATP_synth_b_bprime"/>
    <property type="match status" value="1"/>
</dbReference>
<dbReference type="AlphaFoldDB" id="A0A6J5ZYN9"/>
<evidence type="ECO:0000256" key="5">
    <source>
        <dbReference type="ARBA" id="ARBA00022475"/>
    </source>
</evidence>
<evidence type="ECO:0000256" key="11">
    <source>
        <dbReference type="ARBA" id="ARBA00023136"/>
    </source>
</evidence>
<dbReference type="Gene3D" id="6.10.250.1580">
    <property type="match status" value="1"/>
</dbReference>
<keyword evidence="7 15" id="KW-0812">Transmembrane</keyword>
<keyword evidence="10" id="KW-0406">Ion transport</keyword>
<evidence type="ECO:0000256" key="3">
    <source>
        <dbReference type="ARBA" id="ARBA00005513"/>
    </source>
</evidence>